<comment type="caution">
    <text evidence="1">The sequence shown here is derived from an EMBL/GenBank/DDBJ whole genome shotgun (WGS) entry which is preliminary data.</text>
</comment>
<name>A0ABQ5K8S9_9EUKA</name>
<proteinExistence type="predicted"/>
<gene>
    <name evidence="1" type="ORF">ADUPG1_000966</name>
</gene>
<accession>A0ABQ5K8S9</accession>
<keyword evidence="2" id="KW-1185">Reference proteome</keyword>
<dbReference type="EMBL" id="BQXS01000574">
    <property type="protein sequence ID" value="GKT28964.1"/>
    <property type="molecule type" value="Genomic_DNA"/>
</dbReference>
<reference evidence="1" key="1">
    <citation type="submission" date="2022-03" db="EMBL/GenBank/DDBJ databases">
        <title>Draft genome sequence of Aduncisulcus paluster, a free-living microaerophilic Fornicata.</title>
        <authorList>
            <person name="Yuyama I."/>
            <person name="Kume K."/>
            <person name="Tamura T."/>
            <person name="Inagaki Y."/>
            <person name="Hashimoto T."/>
        </authorList>
    </citation>
    <scope>NUCLEOTIDE SEQUENCE</scope>
    <source>
        <strain evidence="1">NY0171</strain>
    </source>
</reference>
<sequence>GMKDYVNAFELADEFIPVPNVAEKEPRVGIIFVFLVQKENFGFIIVQTNEFPNITLSKELFHKFGADSPAGSGHQDSFVL</sequence>
<protein>
    <submittedName>
        <fullName evidence="1">Uncharacterized protein</fullName>
    </submittedName>
</protein>
<dbReference type="Proteomes" id="UP001057375">
    <property type="component" value="Unassembled WGS sequence"/>
</dbReference>
<feature type="non-terminal residue" evidence="1">
    <location>
        <position position="1"/>
    </location>
</feature>
<organism evidence="1 2">
    <name type="scientific">Aduncisulcus paluster</name>
    <dbReference type="NCBI Taxonomy" id="2918883"/>
    <lineage>
        <taxon>Eukaryota</taxon>
        <taxon>Metamonada</taxon>
        <taxon>Carpediemonas-like organisms</taxon>
        <taxon>Aduncisulcus</taxon>
    </lineage>
</organism>
<evidence type="ECO:0000313" key="2">
    <source>
        <dbReference type="Proteomes" id="UP001057375"/>
    </source>
</evidence>
<evidence type="ECO:0000313" key="1">
    <source>
        <dbReference type="EMBL" id="GKT28964.1"/>
    </source>
</evidence>